<dbReference type="PANTHER" id="PTHR10677">
    <property type="entry name" value="UBIQUILIN"/>
    <property type="match status" value="1"/>
</dbReference>
<feature type="non-terminal residue" evidence="3">
    <location>
        <position position="1"/>
    </location>
</feature>
<evidence type="ECO:0000313" key="3">
    <source>
        <dbReference type="EMBL" id="KAK7501575.1"/>
    </source>
</evidence>
<accession>A0ABD0LPV0</accession>
<dbReference type="InterPro" id="IPR015940">
    <property type="entry name" value="UBA"/>
</dbReference>
<proteinExistence type="predicted"/>
<organism evidence="3 4">
    <name type="scientific">Batillaria attramentaria</name>
    <dbReference type="NCBI Taxonomy" id="370345"/>
    <lineage>
        <taxon>Eukaryota</taxon>
        <taxon>Metazoa</taxon>
        <taxon>Spiralia</taxon>
        <taxon>Lophotrochozoa</taxon>
        <taxon>Mollusca</taxon>
        <taxon>Gastropoda</taxon>
        <taxon>Caenogastropoda</taxon>
        <taxon>Sorbeoconcha</taxon>
        <taxon>Cerithioidea</taxon>
        <taxon>Batillariidae</taxon>
        <taxon>Batillaria</taxon>
    </lineage>
</organism>
<dbReference type="PROSITE" id="PS50030">
    <property type="entry name" value="UBA"/>
    <property type="match status" value="1"/>
</dbReference>
<feature type="compositionally biased region" description="Low complexity" evidence="1">
    <location>
        <begin position="165"/>
        <end position="177"/>
    </location>
</feature>
<dbReference type="Proteomes" id="UP001519460">
    <property type="component" value="Unassembled WGS sequence"/>
</dbReference>
<dbReference type="CDD" id="cd14326">
    <property type="entry name" value="UBA_UBL7"/>
    <property type="match status" value="1"/>
</dbReference>
<gene>
    <name evidence="3" type="ORF">BaRGS_00007006</name>
</gene>
<dbReference type="PANTHER" id="PTHR10677:SF25">
    <property type="entry name" value="UBIQUITIN-LIKE PROTEIN 7"/>
    <property type="match status" value="1"/>
</dbReference>
<dbReference type="SUPFAM" id="SSF46934">
    <property type="entry name" value="UBA-like"/>
    <property type="match status" value="1"/>
</dbReference>
<comment type="caution">
    <text evidence="3">The sequence shown here is derived from an EMBL/GenBank/DDBJ whole genome shotgun (WGS) entry which is preliminary data.</text>
</comment>
<dbReference type="Gene3D" id="1.10.8.10">
    <property type="entry name" value="DNA helicase RuvA subunit, C-terminal domain"/>
    <property type="match status" value="1"/>
</dbReference>
<feature type="domain" description="UBA" evidence="2">
    <location>
        <begin position="196"/>
        <end position="236"/>
    </location>
</feature>
<feature type="region of interest" description="Disordered" evidence="1">
    <location>
        <begin position="135"/>
        <end position="177"/>
    </location>
</feature>
<evidence type="ECO:0000313" key="4">
    <source>
        <dbReference type="Proteomes" id="UP001519460"/>
    </source>
</evidence>
<dbReference type="AlphaFoldDB" id="A0ABD0LPV0"/>
<reference evidence="3 4" key="1">
    <citation type="journal article" date="2023" name="Sci. Data">
        <title>Genome assembly of the Korean intertidal mud-creeper Batillaria attramentaria.</title>
        <authorList>
            <person name="Patra A.K."/>
            <person name="Ho P.T."/>
            <person name="Jun S."/>
            <person name="Lee S.J."/>
            <person name="Kim Y."/>
            <person name="Won Y.J."/>
        </authorList>
    </citation>
    <scope>NUCLEOTIDE SEQUENCE [LARGE SCALE GENOMIC DNA]</scope>
    <source>
        <strain evidence="3">Wonlab-2016</strain>
    </source>
</reference>
<dbReference type="InterPro" id="IPR015496">
    <property type="entry name" value="Ubiquilin"/>
</dbReference>
<dbReference type="EMBL" id="JACVVK020000030">
    <property type="protein sequence ID" value="KAK7501575.1"/>
    <property type="molecule type" value="Genomic_DNA"/>
</dbReference>
<evidence type="ECO:0000259" key="2">
    <source>
        <dbReference type="PROSITE" id="PS50030"/>
    </source>
</evidence>
<sequence length="242" mass="26162">IIYCGQKLMRENSIESYNITGKSTLLVVRKGVHQETAQTGGSDAPGAHEVLHTLQKALQNAAYRKTVDQLLITQGAMQRMMSSVPGLASDPVALSMLQDPELLSILAHRQNIHKVLKAHPSFGKAALYIAAVVEEERTRDGSRPSRSAIYSLDQMSDEEDDRNQAAQSSSSGRAGGPAVISPDFFQQAMMQAQNAALDAQLQQLRDMGITDENIARQALTATGGDLQAALEFIFGDNSSYTS</sequence>
<evidence type="ECO:0000256" key="1">
    <source>
        <dbReference type="SAM" id="MobiDB-lite"/>
    </source>
</evidence>
<name>A0ABD0LPV0_9CAEN</name>
<dbReference type="InterPro" id="IPR047878">
    <property type="entry name" value="UBL7_UBA"/>
</dbReference>
<dbReference type="InterPro" id="IPR009060">
    <property type="entry name" value="UBA-like_sf"/>
</dbReference>
<protein>
    <recommendedName>
        <fullName evidence="2">UBA domain-containing protein</fullName>
    </recommendedName>
</protein>
<keyword evidence="4" id="KW-1185">Reference proteome</keyword>
<dbReference type="SMART" id="SM00165">
    <property type="entry name" value="UBA"/>
    <property type="match status" value="1"/>
</dbReference>
<dbReference type="Pfam" id="PF00627">
    <property type="entry name" value="UBA"/>
    <property type="match status" value="1"/>
</dbReference>